<feature type="region of interest" description="Disordered" evidence="1">
    <location>
        <begin position="485"/>
        <end position="504"/>
    </location>
</feature>
<dbReference type="InterPro" id="IPR021773">
    <property type="entry name" value="TPC11"/>
</dbReference>
<evidence type="ECO:0000313" key="4">
    <source>
        <dbReference type="EMBL" id="WPG99226.1"/>
    </source>
</evidence>
<dbReference type="Pfam" id="PF07919">
    <property type="entry name" value="Gryzun"/>
    <property type="match status" value="1"/>
</dbReference>
<proteinExistence type="predicted"/>
<gene>
    <name evidence="4" type="ORF">R9X50_00203700</name>
</gene>
<dbReference type="PANTHER" id="PTHR14374:SF0">
    <property type="entry name" value="TRAFFICKING PROTEIN PARTICLE COMPLEX SUBUNIT 11"/>
    <property type="match status" value="1"/>
</dbReference>
<dbReference type="Pfam" id="PF11817">
    <property type="entry name" value="Foie-gras_1"/>
    <property type="match status" value="1"/>
</dbReference>
<reference evidence="4 5" key="1">
    <citation type="submission" date="2023-11" db="EMBL/GenBank/DDBJ databases">
        <title>An acidophilic fungus is an integral part of prey digestion in a carnivorous sundew plant.</title>
        <authorList>
            <person name="Tsai I.J."/>
        </authorList>
    </citation>
    <scope>NUCLEOTIDE SEQUENCE [LARGE SCALE GENOMIC DNA]</scope>
    <source>
        <strain evidence="4">169a</strain>
    </source>
</reference>
<protein>
    <submittedName>
        <fullName evidence="4">Gryzun, putative trafficking through Golgi</fullName>
    </submittedName>
</protein>
<sequence>MDAFPREYVEHNLPLLLLSGLGEREDLRPPSKFLRHESGARIETRSPICGGEKASQVLEQFFKHDGSDSLWNANALPAPPGPLKYRIKAIGRSYALPPRKAAPLPQSPGIEGLPAPQTMPRSNELHSPLSPLVPGSPCFPDGVFTPLWLAKHEHQVPACLLAFFDISVDDSTAQNEQIQIDINAIRTALSSSGFKIRFSVVLMSDKSIIEAPQLEDRLSAIRRATTLDPKTGLFFMPPMSSSAEIDTFVRGVLVTVQPLCIEYYRDLTKHARRKKVRGGPPASAMSPIGRSSQTLSTPGWNVRYEIKQGVFAEFRQEMDVAERHYSAAIEELFNIEGIFETTPIWSPRWDEARLLCDSLAIRVLRCQLFNGETTGAAVSFFNYQARMKDLLDRRGKGSQTYSWSAWESRMALVMSQLIQRAGVPAFRPAYNEKQETDVLDLSRLQIFAPPEKPVERLLPFRFLHHPGYWQKLAINRLLTRRERAKEIPEEDRTPPGQSPASSVAKRPKNYDWYLVPEPHEEFPLPGRKGYEYLPEMMRITKDAAKEFELRSQTRMTERLRYDMAVQLFDAKQYQDAMKILTPLWEESTWRRDEWRNLFSELLLMTSSCAEEVGDSDILLSTRWELLSSDVSVSSEYADFAKALDDADSLNKKIEVKFQDQQKSCPVKFAFAFESKDGHVGEPVQSQLIMTSCAMEKFAPLCLSTLEILLNPSKIVKISHAASTHLSKEPEIFIDLSNAREDEEGLLLVKADLTLFPQQTRIFNFNLNFKEAQTWRLEHIAVIVEVEKFKLEHILTEKSIRQADTIVEQRGNILERRFLPHADTTGLIVLQKPPKLQLVVHHLQKTHYTDEYVKFEVEFANGETEAIDLTANISAAGETEDSLPVPVRWASSEGSPELTLSDLSTSKSQSAAATLVAPAEPGTYLLHVDVNYTLASDPTTAVMKTLTVPVTFTIPFEAKFNLGPRLQPGEWPSFYSINASSSEQPSGIKQRWRLESEVLSLATESLHVKKLDLTMDSKPTDAICELIDSVSGEKSLSSQGTATMDFEFVVQRMSLDDRRPTALELSLEITWSRDTESKPVVTIIPIPRLTLPSSEPRVLCTVVEDDASSSDVVVQYSIENPSTHFLTFALTMDASEDFAFSGPKHRTLSLVPLSRRCVEYRFMVHDLNSQASPTANTQRGVIHPLLQVLDSYYQRHLKVHPGGPGVTMDKESRLGISVKI</sequence>
<organism evidence="4 5">
    <name type="scientific">Acrodontium crateriforme</name>
    <dbReference type="NCBI Taxonomy" id="150365"/>
    <lineage>
        <taxon>Eukaryota</taxon>
        <taxon>Fungi</taxon>
        <taxon>Dikarya</taxon>
        <taxon>Ascomycota</taxon>
        <taxon>Pezizomycotina</taxon>
        <taxon>Dothideomycetes</taxon>
        <taxon>Dothideomycetidae</taxon>
        <taxon>Mycosphaerellales</taxon>
        <taxon>Teratosphaeriaceae</taxon>
        <taxon>Acrodontium</taxon>
    </lineage>
</organism>
<dbReference type="PANTHER" id="PTHR14374">
    <property type="entry name" value="FOIE GRAS"/>
    <property type="match status" value="1"/>
</dbReference>
<evidence type="ECO:0000259" key="3">
    <source>
        <dbReference type="Pfam" id="PF11817"/>
    </source>
</evidence>
<name>A0AAQ3M1J7_9PEZI</name>
<evidence type="ECO:0000259" key="2">
    <source>
        <dbReference type="Pfam" id="PF07919"/>
    </source>
</evidence>
<feature type="domain" description="Gryzun putative trafficking through Golgi" evidence="2">
    <location>
        <begin position="655"/>
        <end position="1211"/>
    </location>
</feature>
<dbReference type="Proteomes" id="UP001303373">
    <property type="component" value="Chromosome 3"/>
</dbReference>
<evidence type="ECO:0000313" key="5">
    <source>
        <dbReference type="Proteomes" id="UP001303373"/>
    </source>
</evidence>
<accession>A0AAQ3M1J7</accession>
<feature type="domain" description="Trafficking protein particle complex subunit 11" evidence="3">
    <location>
        <begin position="348"/>
        <end position="627"/>
    </location>
</feature>
<keyword evidence="5" id="KW-1185">Reference proteome</keyword>
<dbReference type="InterPro" id="IPR012880">
    <property type="entry name" value="Gryzun"/>
</dbReference>
<dbReference type="AlphaFoldDB" id="A0AAQ3M1J7"/>
<dbReference type="EMBL" id="CP138582">
    <property type="protein sequence ID" value="WPG99226.1"/>
    <property type="molecule type" value="Genomic_DNA"/>
</dbReference>
<evidence type="ECO:0000256" key="1">
    <source>
        <dbReference type="SAM" id="MobiDB-lite"/>
    </source>
</evidence>